<dbReference type="STRING" id="888060.HMPREF9081_1534"/>
<gene>
    <name evidence="2" type="ORF">HMPREF9081_1534</name>
</gene>
<evidence type="ECO:0000256" key="1">
    <source>
        <dbReference type="SAM" id="MobiDB-lite"/>
    </source>
</evidence>
<feature type="region of interest" description="Disordered" evidence="1">
    <location>
        <begin position="222"/>
        <end position="268"/>
    </location>
</feature>
<comment type="caution">
    <text evidence="2">The sequence shown here is derived from an EMBL/GenBank/DDBJ whole genome shotgun (WGS) entry which is preliminary data.</text>
</comment>
<evidence type="ECO:0000313" key="2">
    <source>
        <dbReference type="EMBL" id="EGK59546.1"/>
    </source>
</evidence>
<dbReference type="Proteomes" id="UP000004067">
    <property type="component" value="Unassembled WGS sequence"/>
</dbReference>
<reference evidence="2 3" key="1">
    <citation type="submission" date="2011-04" db="EMBL/GenBank/DDBJ databases">
        <authorList>
            <person name="Muzny D."/>
            <person name="Qin X."/>
            <person name="Deng J."/>
            <person name="Jiang H."/>
            <person name="Liu Y."/>
            <person name="Qu J."/>
            <person name="Song X.-Z."/>
            <person name="Zhang L."/>
            <person name="Thornton R."/>
            <person name="Coyle M."/>
            <person name="Francisco L."/>
            <person name="Jackson L."/>
            <person name="Javaid M."/>
            <person name="Korchina V."/>
            <person name="Kovar C."/>
            <person name="Mata R."/>
            <person name="Mathew T."/>
            <person name="Ngo R."/>
            <person name="Nguyen L."/>
            <person name="Nguyen N."/>
            <person name="Okwuonu G."/>
            <person name="Ongeri F."/>
            <person name="Pham C."/>
            <person name="Simmons D."/>
            <person name="Wilczek-Boney K."/>
            <person name="Hale W."/>
            <person name="Jakkamsetti A."/>
            <person name="Pham P."/>
            <person name="Ruth R."/>
            <person name="San Lucas F."/>
            <person name="Warren J."/>
            <person name="Zhang J."/>
            <person name="Zhao Z."/>
            <person name="Zhou C."/>
            <person name="Zhu D."/>
            <person name="Lee S."/>
            <person name="Bess C."/>
            <person name="Blankenburg K."/>
            <person name="Forbes L."/>
            <person name="Fu Q."/>
            <person name="Gubbala S."/>
            <person name="Hirani K."/>
            <person name="Jayaseelan J.C."/>
            <person name="Lara F."/>
            <person name="Munidasa M."/>
            <person name="Palculict T."/>
            <person name="Patil S."/>
            <person name="Pu L.-L."/>
            <person name="Saada N."/>
            <person name="Tang L."/>
            <person name="Weissenberger G."/>
            <person name="Zhu Y."/>
            <person name="Hemphill L."/>
            <person name="Shang Y."/>
            <person name="Youmans B."/>
            <person name="Ayvaz T."/>
            <person name="Ross M."/>
            <person name="Santibanez J."/>
            <person name="Aqrawi P."/>
            <person name="Gross S."/>
            <person name="Joshi V."/>
            <person name="Fowler G."/>
            <person name="Nazareth L."/>
            <person name="Reid J."/>
            <person name="Worley K."/>
            <person name="Petrosino J."/>
            <person name="Highlander S."/>
            <person name="Gibbs R."/>
        </authorList>
    </citation>
    <scope>NUCLEOTIDE SEQUENCE [LARGE SCALE GENOMIC DNA]</scope>
    <source>
        <strain evidence="2 3">DSM 2778</strain>
    </source>
</reference>
<dbReference type="eggNOG" id="ENOG502ZAXF">
    <property type="taxonomic scope" value="Bacteria"/>
</dbReference>
<feature type="compositionally biased region" description="Polar residues" evidence="1">
    <location>
        <begin position="328"/>
        <end position="359"/>
    </location>
</feature>
<feature type="region of interest" description="Disordered" evidence="1">
    <location>
        <begin position="1"/>
        <end position="20"/>
    </location>
</feature>
<feature type="compositionally biased region" description="Low complexity" evidence="1">
    <location>
        <begin position="291"/>
        <end position="302"/>
    </location>
</feature>
<dbReference type="HOGENOM" id="CLU_012193_0_0_9"/>
<feature type="compositionally biased region" description="Polar residues" evidence="1">
    <location>
        <begin position="252"/>
        <end position="265"/>
    </location>
</feature>
<feature type="compositionally biased region" description="Polar residues" evidence="1">
    <location>
        <begin position="399"/>
        <end position="410"/>
    </location>
</feature>
<evidence type="ECO:0000313" key="3">
    <source>
        <dbReference type="Proteomes" id="UP000004067"/>
    </source>
</evidence>
<protein>
    <submittedName>
        <fullName evidence="2">Uncharacterized protein</fullName>
    </submittedName>
</protein>
<organism evidence="2 3">
    <name type="scientific">Centipeda periodontii DSM 2778</name>
    <dbReference type="NCBI Taxonomy" id="888060"/>
    <lineage>
        <taxon>Bacteria</taxon>
        <taxon>Bacillati</taxon>
        <taxon>Bacillota</taxon>
        <taxon>Negativicutes</taxon>
        <taxon>Selenomonadales</taxon>
        <taxon>Selenomonadaceae</taxon>
        <taxon>Centipeda</taxon>
    </lineage>
</organism>
<accession>F5RMP8</accession>
<keyword evidence="3" id="KW-1185">Reference proteome</keyword>
<feature type="compositionally biased region" description="Polar residues" evidence="1">
    <location>
        <begin position="367"/>
        <end position="379"/>
    </location>
</feature>
<sequence>MTEGVQSRGEQGDSSAAFSQRTNVSLETAIDHMADVLSKISGRQQTNVQQMPQELKEVIQNMIRQSFSLETTLGQGLGSTAASQRFSTDQLTTLARMLNQLGTMAEKGSAPQIGDDLAALLTGLKSALAKEAGGTFEPIMLTKAAFQLLDTGNAELLPKELQAFLTQLNAQGSAQTTFSGNAGSTPLSFLNQLVQLLMPRATASSSQPMPMNGSMQEGEIQTAAQNPTGGPEARTSSTVQNANTAMPKETVPDQQMSRAQTSASTMDGVAKENTATMLRQAVNLPNESTGQANASKQSNASATQGTQPSSGEAGTLQKGMTSELAAGANSSERGQNTAASTGTPQASAQNAKETANSMLRQGDAQAASETGTRTVTNAQGEAAAQSARTQAGREAELSNAPNTSVRSAAQTRVPEMQRFFTQTMENTPQTMNVLRNLAQTLLQNENLSQKEALLLQNFVSGRGQTLNEGDAKQLQQLIQLLQQNIPGTVRQAALEQQLPDLPRLWAFMQMADIVKTRRMTAEQYKRAGRDVAALALTMRNALEGENAAPQPGQRSMNFVMPLFMGASEYPAYIHVYDEAHQDEETDRIKKETWLRICVLTDNIGTVELINRIYEENHVDMRLYFSDADAAWEFRHVLDEIRETADGTSLVIEGIQIGAIGERRFFTN</sequence>
<feature type="compositionally biased region" description="Polar residues" evidence="1">
    <location>
        <begin position="222"/>
        <end position="244"/>
    </location>
</feature>
<feature type="region of interest" description="Disordered" evidence="1">
    <location>
        <begin position="287"/>
        <end position="411"/>
    </location>
</feature>
<name>F5RMP8_9FIRM</name>
<proteinExistence type="predicted"/>
<dbReference type="EMBL" id="AFHQ01000034">
    <property type="protein sequence ID" value="EGK59546.1"/>
    <property type="molecule type" value="Genomic_DNA"/>
</dbReference>
<feature type="compositionally biased region" description="Polar residues" evidence="1">
    <location>
        <begin position="303"/>
        <end position="312"/>
    </location>
</feature>
<dbReference type="AlphaFoldDB" id="F5RMP8"/>